<evidence type="ECO:0000256" key="1">
    <source>
        <dbReference type="SAM" id="MobiDB-lite"/>
    </source>
</evidence>
<dbReference type="Proteomes" id="UP000024376">
    <property type="component" value="Unassembled WGS sequence"/>
</dbReference>
<feature type="compositionally biased region" description="Polar residues" evidence="1">
    <location>
        <begin position="1"/>
        <end position="18"/>
    </location>
</feature>
<organism evidence="2 3">
    <name type="scientific">Hypocrea jecorina (strain ATCC 56765 / BCRC 32924 / NRRL 11460 / Rut C-30)</name>
    <name type="common">Trichoderma reesei</name>
    <dbReference type="NCBI Taxonomy" id="1344414"/>
    <lineage>
        <taxon>Eukaryota</taxon>
        <taxon>Fungi</taxon>
        <taxon>Dikarya</taxon>
        <taxon>Ascomycota</taxon>
        <taxon>Pezizomycotina</taxon>
        <taxon>Sordariomycetes</taxon>
        <taxon>Hypocreomycetidae</taxon>
        <taxon>Hypocreales</taxon>
        <taxon>Hypocreaceae</taxon>
        <taxon>Trichoderma</taxon>
    </lineage>
</organism>
<proteinExistence type="predicted"/>
<gene>
    <name evidence="2" type="ORF">M419DRAFT_38618</name>
</gene>
<accession>A0A024S1P5</accession>
<evidence type="ECO:0000313" key="2">
    <source>
        <dbReference type="EMBL" id="ETR98355.1"/>
    </source>
</evidence>
<dbReference type="AlphaFoldDB" id="A0A024S1P5"/>
<protein>
    <submittedName>
        <fullName evidence="2">Uncharacterized protein</fullName>
    </submittedName>
</protein>
<dbReference type="EMBL" id="KI911163">
    <property type="protein sequence ID" value="ETR98355.1"/>
    <property type="molecule type" value="Genomic_DNA"/>
</dbReference>
<feature type="region of interest" description="Disordered" evidence="1">
    <location>
        <begin position="1"/>
        <end position="37"/>
    </location>
</feature>
<evidence type="ECO:0000313" key="3">
    <source>
        <dbReference type="Proteomes" id="UP000024376"/>
    </source>
</evidence>
<sequence length="117" mass="12755">MAEQGHSSGPTDAKSASTAFPGPRPKESEGKDIIPDPLGIKSTFSFGTMTHCQQSWQIPEFSSLGCWKHWHGPNSSICLSDTVYIVIMSSYIPATQSELRFPSLDINRAKSRALPTS</sequence>
<reference evidence="3" key="1">
    <citation type="journal article" date="2013" name="Ind. Biotechnol.">
        <title>Comparative genomics analysis of Trichoderma reesei strains.</title>
        <authorList>
            <person name="Koike H."/>
            <person name="Aerts A."/>
            <person name="LaButti K."/>
            <person name="Grigoriev I.V."/>
            <person name="Baker S.E."/>
        </authorList>
    </citation>
    <scope>NUCLEOTIDE SEQUENCE [LARGE SCALE GENOMIC DNA]</scope>
    <source>
        <strain evidence="3">ATCC 56765 / BCRC 32924 / NRRL 11460 / Rut C-30</strain>
    </source>
</reference>
<dbReference type="KEGG" id="trr:M419DRAFT_38618"/>
<name>A0A024S1P5_HYPJR</name>
<feature type="compositionally biased region" description="Basic and acidic residues" evidence="1">
    <location>
        <begin position="24"/>
        <end position="34"/>
    </location>
</feature>
<dbReference type="HOGENOM" id="CLU_2086518_0_0_1"/>